<evidence type="ECO:0000313" key="1">
    <source>
        <dbReference type="EMBL" id="CAD5236325.1"/>
    </source>
</evidence>
<evidence type="ECO:0000313" key="2">
    <source>
        <dbReference type="Proteomes" id="UP000596247"/>
    </source>
</evidence>
<sequence length="129" mass="14252">MSEPITITTTTYCNPSLVVGGEEPLTEAEQADIDRYTKAILNGGIIGGESGDAIKIIPFSGITEICKLSDDFIRVNYLGEGRAFYCASTRVRDAVYTYMVDMLKHYLSHPIFIPVSTSTKKYEMGIELL</sequence>
<keyword evidence="2" id="KW-1185">Reference proteome</keyword>
<proteinExistence type="predicted"/>
<accession>A0A7R8R578</accession>
<dbReference type="EMBL" id="LR881104">
    <property type="protein sequence ID" value="CAD5236325.1"/>
    <property type="molecule type" value="Genomic_DNA"/>
</dbReference>
<dbReference type="Proteomes" id="UP000596247">
    <property type="component" value="Chromosome"/>
</dbReference>
<organism evidence="1 2">
    <name type="scientific">Klebsiella phage vB_KvM-Eowyn</name>
    <dbReference type="NCBI Taxonomy" id="2762819"/>
    <lineage>
        <taxon>Viruses</taxon>
        <taxon>Duplodnaviria</taxon>
        <taxon>Heunggongvirae</taxon>
        <taxon>Uroviricota</taxon>
        <taxon>Caudoviricetes</taxon>
        <taxon>Chimalliviridae</taxon>
        <taxon>Eowynvirus</taxon>
        <taxon>Eowynvirus eowyn</taxon>
    </lineage>
</organism>
<name>A0A7R8R578_9CAUD</name>
<protein>
    <submittedName>
        <fullName evidence="1">Uncharacterized protein</fullName>
    </submittedName>
</protein>
<gene>
    <name evidence="1" type="ORF">LLCLJKAH_00336</name>
</gene>
<reference evidence="1 2" key="1">
    <citation type="submission" date="2020-09" db="EMBL/GenBank/DDBJ databases">
        <authorList>
            <person name="Jameson E."/>
        </authorList>
    </citation>
    <scope>NUCLEOTIDE SEQUENCE [LARGE SCALE GENOMIC DNA]</scope>
</reference>